<dbReference type="OrthoDB" id="10007395at2"/>
<name>A0A5C4LKB1_9HYPH</name>
<dbReference type="EMBL" id="VDDA01000002">
    <property type="protein sequence ID" value="TNC14937.1"/>
    <property type="molecule type" value="Genomic_DNA"/>
</dbReference>
<proteinExistence type="predicted"/>
<organism evidence="3 4">
    <name type="scientific">Methylobacterium terricola</name>
    <dbReference type="NCBI Taxonomy" id="2583531"/>
    <lineage>
        <taxon>Bacteria</taxon>
        <taxon>Pseudomonadati</taxon>
        <taxon>Pseudomonadota</taxon>
        <taxon>Alphaproteobacteria</taxon>
        <taxon>Hyphomicrobiales</taxon>
        <taxon>Methylobacteriaceae</taxon>
        <taxon>Methylobacterium</taxon>
    </lineage>
</organism>
<keyword evidence="2" id="KW-1133">Transmembrane helix</keyword>
<dbReference type="Proteomes" id="UP000305267">
    <property type="component" value="Unassembled WGS sequence"/>
</dbReference>
<feature type="transmembrane region" description="Helical" evidence="2">
    <location>
        <begin position="94"/>
        <end position="117"/>
    </location>
</feature>
<accession>A0A5C4LKB1</accession>
<evidence type="ECO:0000256" key="2">
    <source>
        <dbReference type="SAM" id="Phobius"/>
    </source>
</evidence>
<dbReference type="AlphaFoldDB" id="A0A5C4LKB1"/>
<sequence>MSRPKSEVTEDHARHTLEAMRRLLNDKLPAPDNVKGGAEVDDELRRENNSGHPQAYRELPHHTRKWIEGKSAKELEMLDEMLDSYATGRLALKIARWFAIMVGGLFASSFAAAKFGLDIWAMIRGGK</sequence>
<feature type="region of interest" description="Disordered" evidence="1">
    <location>
        <begin position="27"/>
        <end position="61"/>
    </location>
</feature>
<dbReference type="RefSeq" id="WP_139034478.1">
    <property type="nucleotide sequence ID" value="NZ_VDDA01000002.1"/>
</dbReference>
<evidence type="ECO:0000256" key="1">
    <source>
        <dbReference type="SAM" id="MobiDB-lite"/>
    </source>
</evidence>
<gene>
    <name evidence="3" type="ORF">FF100_05010</name>
</gene>
<keyword evidence="2" id="KW-0812">Transmembrane</keyword>
<comment type="caution">
    <text evidence="3">The sequence shown here is derived from an EMBL/GenBank/DDBJ whole genome shotgun (WGS) entry which is preliminary data.</text>
</comment>
<keyword evidence="4" id="KW-1185">Reference proteome</keyword>
<evidence type="ECO:0000313" key="3">
    <source>
        <dbReference type="EMBL" id="TNC14937.1"/>
    </source>
</evidence>
<reference evidence="3 4" key="1">
    <citation type="submission" date="2019-06" db="EMBL/GenBank/DDBJ databases">
        <title>Genome of Methylobacterium sp. 17Sr1-39.</title>
        <authorList>
            <person name="Seo T."/>
        </authorList>
    </citation>
    <scope>NUCLEOTIDE SEQUENCE [LARGE SCALE GENOMIC DNA]</scope>
    <source>
        <strain evidence="3 4">17Sr1-39</strain>
    </source>
</reference>
<keyword evidence="2" id="KW-0472">Membrane</keyword>
<evidence type="ECO:0000313" key="4">
    <source>
        <dbReference type="Proteomes" id="UP000305267"/>
    </source>
</evidence>
<protein>
    <submittedName>
        <fullName evidence="3">Uncharacterized protein</fullName>
    </submittedName>
</protein>